<comment type="caution">
    <text evidence="2">The sequence shown here is derived from an EMBL/GenBank/DDBJ whole genome shotgun (WGS) entry which is preliminary data.</text>
</comment>
<keyword evidence="3" id="KW-1185">Reference proteome</keyword>
<evidence type="ECO:0000256" key="1">
    <source>
        <dbReference type="SAM" id="MobiDB-lite"/>
    </source>
</evidence>
<protein>
    <recommendedName>
        <fullName evidence="4">HeH/LEM domain-containing protein</fullName>
    </recommendedName>
</protein>
<gene>
    <name evidence="2" type="ORF">PCANC_28784</name>
</gene>
<dbReference type="Proteomes" id="UP000235388">
    <property type="component" value="Unassembled WGS sequence"/>
</dbReference>
<reference evidence="2 3" key="1">
    <citation type="submission" date="2017-11" db="EMBL/GenBank/DDBJ databases">
        <title>De novo assembly and phasing of dikaryotic genomes from two isolates of Puccinia coronata f. sp. avenae, the causal agent of oat crown rust.</title>
        <authorList>
            <person name="Miller M.E."/>
            <person name="Zhang Y."/>
            <person name="Omidvar V."/>
            <person name="Sperschneider J."/>
            <person name="Schwessinger B."/>
            <person name="Raley C."/>
            <person name="Palmer J.M."/>
            <person name="Garnica D."/>
            <person name="Upadhyaya N."/>
            <person name="Rathjen J."/>
            <person name="Taylor J.M."/>
            <person name="Park R.F."/>
            <person name="Dodds P.N."/>
            <person name="Hirsch C.D."/>
            <person name="Kianian S.F."/>
            <person name="Figueroa M."/>
        </authorList>
    </citation>
    <scope>NUCLEOTIDE SEQUENCE [LARGE SCALE GENOMIC DNA]</scope>
    <source>
        <strain evidence="2">12NC29</strain>
    </source>
</reference>
<organism evidence="2 3">
    <name type="scientific">Puccinia coronata f. sp. avenae</name>
    <dbReference type="NCBI Taxonomy" id="200324"/>
    <lineage>
        <taxon>Eukaryota</taxon>
        <taxon>Fungi</taxon>
        <taxon>Dikarya</taxon>
        <taxon>Basidiomycota</taxon>
        <taxon>Pucciniomycotina</taxon>
        <taxon>Pucciniomycetes</taxon>
        <taxon>Pucciniales</taxon>
        <taxon>Pucciniaceae</taxon>
        <taxon>Puccinia</taxon>
    </lineage>
</organism>
<accession>A0A2N5TKL9</accession>
<feature type="region of interest" description="Disordered" evidence="1">
    <location>
        <begin position="397"/>
        <end position="430"/>
    </location>
</feature>
<evidence type="ECO:0000313" key="3">
    <source>
        <dbReference type="Proteomes" id="UP000235388"/>
    </source>
</evidence>
<evidence type="ECO:0008006" key="4">
    <source>
        <dbReference type="Google" id="ProtNLM"/>
    </source>
</evidence>
<dbReference type="AlphaFoldDB" id="A0A2N5TKL9"/>
<name>A0A2N5TKL9_9BASI</name>
<dbReference type="EMBL" id="PGCJ01000569">
    <property type="protein sequence ID" value="PLW26023.1"/>
    <property type="molecule type" value="Genomic_DNA"/>
</dbReference>
<feature type="compositionally biased region" description="Low complexity" evidence="1">
    <location>
        <begin position="398"/>
        <end position="413"/>
    </location>
</feature>
<sequence length="536" mass="57237">MIDQNVTSVGNMVPTSIRNRTRKHLVIEDPDDNSTPSPVPPVAVASTAIAPLAATSLATITSPAAFGSPTNNLAPTPAISGTINLPRAPAVSTESTGATRPHNVDAEMVDEPLHGSRVCGWPDPEGKTTAAQIRPILRENGIHYKMADSKAVLLAKYKLLFSNRQGNTPRCDLRQRDLAEINSSTAILNPRSAEVPSAAAPNVPAGEPSPINISHSTHNHVQPNLPCPESQPNNTHNVPNLIDMEASSAMSVHPLSPNIARPTKTLRSASVMSVRRPEPADPDSCQPEPAVPVSLRPDLAVPGFCRPEPAVPVSNWASDVFVANMDQDTSGINSPSVEALISSINTLAQASVHMGTTSLQAVKVIAKGFTSLNSLIDGGQFNMLTPPSRPALATRCGSARLSRSRQSLSQPLSDDMEVDTPTTSRQREKSNTEIQAYVCQHCAMLFGRCARDNDFPAPATAEERHGDVDPDFFYGPDGPGHSSTTPQALKIIWQAMRGAKIKLLRPDLSKAMTSPANRFLWDFAVKTFLCVVSSGE</sequence>
<proteinExistence type="predicted"/>
<feature type="region of interest" description="Disordered" evidence="1">
    <location>
        <begin position="77"/>
        <end position="101"/>
    </location>
</feature>
<evidence type="ECO:0000313" key="2">
    <source>
        <dbReference type="EMBL" id="PLW26023.1"/>
    </source>
</evidence>